<evidence type="ECO:0000313" key="1">
    <source>
        <dbReference type="EMBL" id="KXJ85460.1"/>
    </source>
</evidence>
<dbReference type="EMBL" id="KQ964281">
    <property type="protein sequence ID" value="KXJ85460.1"/>
    <property type="molecule type" value="Genomic_DNA"/>
</dbReference>
<organism evidence="1 2">
    <name type="scientific">Microdochium bolleyi</name>
    <dbReference type="NCBI Taxonomy" id="196109"/>
    <lineage>
        <taxon>Eukaryota</taxon>
        <taxon>Fungi</taxon>
        <taxon>Dikarya</taxon>
        <taxon>Ascomycota</taxon>
        <taxon>Pezizomycotina</taxon>
        <taxon>Sordariomycetes</taxon>
        <taxon>Xylariomycetidae</taxon>
        <taxon>Xylariales</taxon>
        <taxon>Microdochiaceae</taxon>
        <taxon>Microdochium</taxon>
    </lineage>
</organism>
<reference evidence="2" key="1">
    <citation type="submission" date="2016-02" db="EMBL/GenBank/DDBJ databases">
        <title>Draft genome sequence of Microdochium bolleyi, a fungal endophyte of beachgrass.</title>
        <authorList>
            <consortium name="DOE Joint Genome Institute"/>
            <person name="David A.S."/>
            <person name="May G."/>
            <person name="Haridas S."/>
            <person name="Lim J."/>
            <person name="Wang M."/>
            <person name="Labutti K."/>
            <person name="Lipzen A."/>
            <person name="Barry K."/>
            <person name="Grigoriev I.V."/>
        </authorList>
    </citation>
    <scope>NUCLEOTIDE SEQUENCE [LARGE SCALE GENOMIC DNA]</scope>
    <source>
        <strain evidence="2">J235TASD1</strain>
    </source>
</reference>
<proteinExistence type="predicted"/>
<dbReference type="OrthoDB" id="2333384at2759"/>
<dbReference type="InParanoid" id="A0A136IKH0"/>
<gene>
    <name evidence="1" type="ORF">Micbo1qcDRAFT_209941</name>
</gene>
<name>A0A136IKH0_9PEZI</name>
<sequence>MTLGTVIPSVVLHKPDHVHCGPADPVEGHVRVKWMPKESTELFGPAKIHVTLHGRIKVRMGESNKASTLRTRVPLFSIRRCIHDGPLRIQPRETQNFPFQISFPSDWRWAADGRWKQRSDAEDKMYSLDPNQPLPPSMTMRNDGLGDSGEALIQYCIEIEAGLPNLDVSISTLNQSFGLKLVLYERPRMLTAVPPQFTPSSGTLVVRDRCLVPEAMRPDPHGFRQRASAMFRPGPKPQSVLEYVITTPKHVHKGQPLVVAVRCHQTAERSTTPETPELRLLGVQATAEACRRSQ</sequence>
<dbReference type="AlphaFoldDB" id="A0A136IKH0"/>
<keyword evidence="2" id="KW-1185">Reference proteome</keyword>
<evidence type="ECO:0008006" key="3">
    <source>
        <dbReference type="Google" id="ProtNLM"/>
    </source>
</evidence>
<protein>
    <recommendedName>
        <fullName evidence="3">Arrestin-like N-terminal domain-containing protein</fullName>
    </recommendedName>
</protein>
<dbReference type="Proteomes" id="UP000070501">
    <property type="component" value="Unassembled WGS sequence"/>
</dbReference>
<evidence type="ECO:0000313" key="2">
    <source>
        <dbReference type="Proteomes" id="UP000070501"/>
    </source>
</evidence>
<accession>A0A136IKH0</accession>